<dbReference type="KEGG" id="ssal:SPISAL_07580"/>
<proteinExistence type="predicted"/>
<dbReference type="eggNOG" id="COG2931">
    <property type="taxonomic scope" value="Bacteria"/>
</dbReference>
<feature type="compositionally biased region" description="Polar residues" evidence="1">
    <location>
        <begin position="150"/>
        <end position="172"/>
    </location>
</feature>
<dbReference type="HOGENOM" id="CLU_340363_0_0_6"/>
<dbReference type="EMBL" id="CP005963">
    <property type="protein sequence ID" value="AGM41610.1"/>
    <property type="molecule type" value="Genomic_DNA"/>
</dbReference>
<protein>
    <submittedName>
        <fullName evidence="2">Hemolysin-type calcium-binding region</fullName>
    </submittedName>
</protein>
<sequence>MAKTFLNADETFIVANNGSEIVGGNGNETIQINSGITGLELDGNIEKVELNNLAAADVELRVNNSNQLEFVNDGNVVATATAGLNSAVDVAFSDGNATLTQTGGASYTLADPDDDTDSVTVDANNSQDGNAVGLGDETSSDDDGGGDTGNIFTLTTDADTLSPNASSTANQTSDDDDRFRAPEDGRLTTADFIDAGDGSDTLTAAVTNAANLVVAPELVSVEEWYVTPTTAAGEDVEISGANVTGLQQLWVQDAVDADTSDDADEEINLTNIGTDVTVGIEGGTVDNTDGNTIDVTVAFTGVAGASDSASVALKDAAADTVTVANIETLNVSETGSDATSDIETLVLDSAETVNVSSTGEGVTVDAVTAGNLETIDASASSSAVDLNVDGASANTTFTGGDGDDVIDFGTTNIFDADDSVSGGEGADTLGIDDEEAATTEAYTNISGFEVLRVNTATTAGDTINLAHWGGITDVTFAAAAAATTTVENLTSGATVALADTSGVDLDLETNGDSDTLNLDLNGGGVTYTVDAANVENLNVNTDGATGTSTLALTNAQLETISLSQTAATDQAVDLGTLGTVVETVDLSGFDADTQTNGVTVALSATAVNGVTVTGSSNDDTITASSEVDTINAGVGADAITVGGAQDTFDVGDDDDVDNITVGDTDLTNANQFTVKNFNATGTGVDTLSIDEATNLDTNGGGDITDGLGAGELQSVTTSATAYTIAAAEAAIEFAFEFDSEVDLDTASKSDILGAIGAADDGTDSSTTAGTITADNAADAVLMIAYQDGNAYLFEGDAGTGDTAIGDDTGGNDDISLVGVLEDVEVGALSDANFA</sequence>
<name>R4V9H1_9GAMM</name>
<dbReference type="Proteomes" id="UP000017881">
    <property type="component" value="Chromosome"/>
</dbReference>
<gene>
    <name evidence="2" type="ORF">SPISAL_07580</name>
</gene>
<organism evidence="2 3">
    <name type="scientific">Spiribacter salinus M19-40</name>
    <dbReference type="NCBI Taxonomy" id="1260251"/>
    <lineage>
        <taxon>Bacteria</taxon>
        <taxon>Pseudomonadati</taxon>
        <taxon>Pseudomonadota</taxon>
        <taxon>Gammaproteobacteria</taxon>
        <taxon>Chromatiales</taxon>
        <taxon>Ectothiorhodospiraceae</taxon>
        <taxon>Spiribacter</taxon>
    </lineage>
</organism>
<evidence type="ECO:0000313" key="2">
    <source>
        <dbReference type="EMBL" id="AGM41610.1"/>
    </source>
</evidence>
<reference evidence="2 3" key="1">
    <citation type="journal article" date="2013" name="Genome Announc.">
        <title>Draft Genome of Spiribacter salinus M19-40, an Abundant Gammaproteobacterium in Aquatic Hypersaline Environments.</title>
        <authorList>
            <person name="Leon M.J."/>
            <person name="Ghai R."/>
            <person name="Fernandez A.B."/>
            <person name="Sanchez-Porro C."/>
            <person name="Rodriguez-Valera F."/>
            <person name="Ventosa A."/>
        </authorList>
    </citation>
    <scope>NUCLEOTIDE SEQUENCE [LARGE SCALE GENOMIC DNA]</scope>
    <source>
        <strain evidence="2">M19-40</strain>
    </source>
</reference>
<feature type="region of interest" description="Disordered" evidence="1">
    <location>
        <begin position="106"/>
        <end position="182"/>
    </location>
</feature>
<dbReference type="PATRIC" id="fig|1260251.3.peg.1534"/>
<keyword evidence="3" id="KW-1185">Reference proteome</keyword>
<dbReference type="RefSeq" id="WP_016353917.1">
    <property type="nucleotide sequence ID" value="NC_021291.1"/>
</dbReference>
<dbReference type="AlphaFoldDB" id="R4V9H1"/>
<accession>R4V9H1</accession>
<evidence type="ECO:0000256" key="1">
    <source>
        <dbReference type="SAM" id="MobiDB-lite"/>
    </source>
</evidence>
<evidence type="ECO:0000313" key="3">
    <source>
        <dbReference type="Proteomes" id="UP000017881"/>
    </source>
</evidence>
<dbReference type="PRINTS" id="PR00313">
    <property type="entry name" value="CABNDNGRPT"/>
</dbReference>